<feature type="coiled-coil region" evidence="1">
    <location>
        <begin position="5"/>
        <end position="32"/>
    </location>
</feature>
<keyword evidence="1" id="KW-0175">Coiled coil</keyword>
<evidence type="ECO:0000313" key="4">
    <source>
        <dbReference type="Proteomes" id="UP000608420"/>
    </source>
</evidence>
<evidence type="ECO:0000256" key="1">
    <source>
        <dbReference type="SAM" id="Coils"/>
    </source>
</evidence>
<reference evidence="4" key="1">
    <citation type="journal article" date="2019" name="Int. J. Syst. Evol. Microbiol.">
        <title>The Global Catalogue of Microorganisms (GCM) 10K type strain sequencing project: providing services to taxonomists for standard genome sequencing and annotation.</title>
        <authorList>
            <consortium name="The Broad Institute Genomics Platform"/>
            <consortium name="The Broad Institute Genome Sequencing Center for Infectious Disease"/>
            <person name="Wu L."/>
            <person name="Ma J."/>
        </authorList>
    </citation>
    <scope>NUCLEOTIDE SEQUENCE [LARGE SCALE GENOMIC DNA]</scope>
    <source>
        <strain evidence="4">CGMCC 1.15420</strain>
    </source>
</reference>
<keyword evidence="4" id="KW-1185">Reference proteome</keyword>
<keyword evidence="2" id="KW-0472">Membrane</keyword>
<keyword evidence="2" id="KW-1133">Transmembrane helix</keyword>
<evidence type="ECO:0000256" key="2">
    <source>
        <dbReference type="SAM" id="Phobius"/>
    </source>
</evidence>
<protein>
    <submittedName>
        <fullName evidence="3">Uncharacterized protein</fullName>
    </submittedName>
</protein>
<proteinExistence type="predicted"/>
<dbReference type="RefSeq" id="WP_120463499.1">
    <property type="nucleotide sequence ID" value="NZ_BMIW01000039.1"/>
</dbReference>
<name>A0ABQ1W5F9_9BACL</name>
<accession>A0ABQ1W5F9</accession>
<evidence type="ECO:0000313" key="3">
    <source>
        <dbReference type="EMBL" id="GGG14693.1"/>
    </source>
</evidence>
<feature type="transmembrane region" description="Helical" evidence="2">
    <location>
        <begin position="39"/>
        <end position="59"/>
    </location>
</feature>
<organism evidence="3 4">
    <name type="scientific">Paenibacillus aceti</name>
    <dbReference type="NCBI Taxonomy" id="1820010"/>
    <lineage>
        <taxon>Bacteria</taxon>
        <taxon>Bacillati</taxon>
        <taxon>Bacillota</taxon>
        <taxon>Bacilli</taxon>
        <taxon>Bacillales</taxon>
        <taxon>Paenibacillaceae</taxon>
        <taxon>Paenibacillus</taxon>
    </lineage>
</organism>
<keyword evidence="2" id="KW-0812">Transmembrane</keyword>
<sequence>MSSFEENNHNDVKEITNRLDQVEKQLSSQNKRWKTVKKILLIIAGLYLLLIVIGIIQFISAG</sequence>
<dbReference type="EMBL" id="BMIW01000039">
    <property type="protein sequence ID" value="GGG14693.1"/>
    <property type="molecule type" value="Genomic_DNA"/>
</dbReference>
<comment type="caution">
    <text evidence="3">The sequence shown here is derived from an EMBL/GenBank/DDBJ whole genome shotgun (WGS) entry which is preliminary data.</text>
</comment>
<dbReference type="Proteomes" id="UP000608420">
    <property type="component" value="Unassembled WGS sequence"/>
</dbReference>
<gene>
    <name evidence="3" type="ORF">GCM10010913_40680</name>
</gene>